<dbReference type="HOGENOM" id="CLU_3066347_0_0_10"/>
<dbReference type="Proteomes" id="UP000006258">
    <property type="component" value="Unassembled WGS sequence"/>
</dbReference>
<keyword evidence="2" id="KW-1185">Reference proteome</keyword>
<evidence type="ECO:0000313" key="2">
    <source>
        <dbReference type="Proteomes" id="UP000006258"/>
    </source>
</evidence>
<reference evidence="1" key="1">
    <citation type="submission" date="2010-07" db="EMBL/GenBank/DDBJ databases">
        <authorList>
            <person name="Muzny D."/>
            <person name="Qin X."/>
            <person name="Buhay C."/>
            <person name="Dugan-Rocha S."/>
            <person name="Ding Y."/>
            <person name="Chen G."/>
            <person name="Hawes A."/>
            <person name="Holder M."/>
            <person name="Jhangiani S."/>
            <person name="Johnson A."/>
            <person name="Khan Z."/>
            <person name="Li Z."/>
            <person name="Liu W."/>
            <person name="Liu X."/>
            <person name="Perez L."/>
            <person name="Shen H."/>
            <person name="Wang Q."/>
            <person name="Watt J."/>
            <person name="Xi L."/>
            <person name="Xin Y."/>
            <person name="Zhou J."/>
            <person name="Deng J."/>
            <person name="Jiang H."/>
            <person name="Liu Y."/>
            <person name="Qu J."/>
            <person name="Song X.-Z."/>
            <person name="Zhang L."/>
            <person name="Villasana D."/>
            <person name="Johnson A."/>
            <person name="Liu J."/>
            <person name="Liyanage D."/>
            <person name="Lorensuhewa L."/>
            <person name="Robinson T."/>
            <person name="Song A."/>
            <person name="Song B.-B."/>
            <person name="Dinh H."/>
            <person name="Thornton R."/>
            <person name="Coyle M."/>
            <person name="Francisco L."/>
            <person name="Jackson L."/>
            <person name="Javaid M."/>
            <person name="Korchina V."/>
            <person name="Kovar C."/>
            <person name="Mata R."/>
            <person name="Mathew T."/>
            <person name="Ngo R."/>
            <person name="Nguyen L."/>
            <person name="Nguyen N."/>
            <person name="Okwuonu G."/>
            <person name="Ongeri F."/>
            <person name="Pham C."/>
            <person name="Simmons D."/>
            <person name="Wilczek-Boney K."/>
            <person name="Hale W."/>
            <person name="Jakkamsetti A."/>
            <person name="Pham P."/>
            <person name="Ruth R."/>
            <person name="San Lucas F."/>
            <person name="Warren J."/>
            <person name="Zhang J."/>
            <person name="Zhao Z."/>
            <person name="Zhou C."/>
            <person name="Zhu D."/>
            <person name="Lee S."/>
            <person name="Bess C."/>
            <person name="Blankenburg K."/>
            <person name="Forbes L."/>
            <person name="Fu Q."/>
            <person name="Gubbala S."/>
            <person name="Hirani K."/>
            <person name="Jayaseelan J.C."/>
            <person name="Lara F."/>
            <person name="Munidasa M."/>
            <person name="Palculict T."/>
            <person name="Patil S."/>
            <person name="Pu L.-L."/>
            <person name="Saada N."/>
            <person name="Tang L."/>
            <person name="Weissenberger G."/>
            <person name="Zhu Y."/>
            <person name="Hemphill L."/>
            <person name="Shang Y."/>
            <person name="Youmans B."/>
            <person name="Ayvaz T."/>
            <person name="Ross M."/>
            <person name="Santibanez J."/>
            <person name="Aqrawi P."/>
            <person name="Gross S."/>
            <person name="Joshi V."/>
            <person name="Fowler G."/>
            <person name="Nazareth L."/>
            <person name="Reid J."/>
            <person name="Worley K."/>
            <person name="Petrosino J."/>
            <person name="Highlander S."/>
            <person name="Gibbs R."/>
        </authorList>
    </citation>
    <scope>NUCLEOTIDE SEQUENCE [LARGE SCALE GENOMIC DNA]</scope>
    <source>
        <strain evidence="1">ATCC 33861</strain>
    </source>
</reference>
<accession>D7VSY6</accession>
<organism evidence="1 2">
    <name type="scientific">Sphingobacterium spiritivorum ATCC 33861</name>
    <dbReference type="NCBI Taxonomy" id="525373"/>
    <lineage>
        <taxon>Bacteria</taxon>
        <taxon>Pseudomonadati</taxon>
        <taxon>Bacteroidota</taxon>
        <taxon>Sphingobacteriia</taxon>
        <taxon>Sphingobacteriales</taxon>
        <taxon>Sphingobacteriaceae</taxon>
        <taxon>Sphingobacterium</taxon>
    </lineage>
</organism>
<dbReference type="EMBL" id="ACHA02000012">
    <property type="protein sequence ID" value="EFK56887.1"/>
    <property type="molecule type" value="Genomic_DNA"/>
</dbReference>
<gene>
    <name evidence="1" type="ORF">HMPREF0766_14090</name>
</gene>
<comment type="caution">
    <text evidence="1">The sequence shown here is derived from an EMBL/GenBank/DDBJ whole genome shotgun (WGS) entry which is preliminary data.</text>
</comment>
<sequence length="53" mass="6413">MRDNMECTILTIKIILLQLYKGGTKSRYRGTFWMLLMRIKVLMEFRNMKSLLL</sequence>
<name>D7VSY6_SPHSI</name>
<evidence type="ECO:0000313" key="1">
    <source>
        <dbReference type="EMBL" id="EFK56887.1"/>
    </source>
</evidence>
<protein>
    <submittedName>
        <fullName evidence="1">Uncharacterized protein</fullName>
    </submittedName>
</protein>
<dbReference type="AlphaFoldDB" id="D7VSY6"/>
<proteinExistence type="predicted"/>
<dbReference type="STRING" id="525373.HMPREF0766_14090"/>